<dbReference type="InterPro" id="IPR029063">
    <property type="entry name" value="SAM-dependent_MTases_sf"/>
</dbReference>
<dbReference type="Pfam" id="PF10672">
    <property type="entry name" value="Methyltrans_SAM"/>
    <property type="match status" value="1"/>
</dbReference>
<dbReference type="GO" id="GO:0008168">
    <property type="term" value="F:methyltransferase activity"/>
    <property type="evidence" value="ECO:0007669"/>
    <property type="project" value="UniProtKB-KW"/>
</dbReference>
<accession>A0A367G3C2</accession>
<gene>
    <name evidence="5" type="ORF">C4886_04680</name>
</gene>
<dbReference type="SUPFAM" id="SSF53335">
    <property type="entry name" value="S-adenosyl-L-methionine-dependent methyltransferases"/>
    <property type="match status" value="1"/>
</dbReference>
<evidence type="ECO:0000313" key="5">
    <source>
        <dbReference type="EMBL" id="RCH45207.1"/>
    </source>
</evidence>
<dbReference type="InterPro" id="IPR013780">
    <property type="entry name" value="Glyco_hydro_b"/>
</dbReference>
<evidence type="ECO:0000256" key="3">
    <source>
        <dbReference type="ARBA" id="ARBA00022691"/>
    </source>
</evidence>
<keyword evidence="1 5" id="KW-0489">Methyltransferase</keyword>
<sequence>MWIADGWKEYEVIDTSKGEKLERWGDYLLVRPDPQVIWDTPRKNRGWKHMNGHYHRSSRGGGEWEFFDLPHQWELHYKDLTFNLKPFSFKHTGLFPEQAVNWDWFGEKIRNAGRPIKVLNLFAYTGGATLAAAAAGASVTHVDASKGMVNWAKENAAASGLSGAPIRWLVDDCVKFVEREIRRGNHYDAIIMDPPSYGRGPKGEIWKIEDAIHPLIKLCTKILSDDPLFFLVNSYTTGLAPAVLTYMLATELKPWKGNVESQEIGLPVTESGLVLPCGASGRWSSSR</sequence>
<keyword evidence="2 5" id="KW-0808">Transferase</keyword>
<dbReference type="Proteomes" id="UP000253208">
    <property type="component" value="Unassembled WGS sequence"/>
</dbReference>
<dbReference type="Gene3D" id="3.40.50.150">
    <property type="entry name" value="Vaccinia Virus protein VP39"/>
    <property type="match status" value="1"/>
</dbReference>
<feature type="domain" description="S-adenosylmethionine-dependent methyltransferase" evidence="4">
    <location>
        <begin position="61"/>
        <end position="200"/>
    </location>
</feature>
<evidence type="ECO:0000313" key="6">
    <source>
        <dbReference type="Proteomes" id="UP000253208"/>
    </source>
</evidence>
<proteinExistence type="predicted"/>
<dbReference type="GO" id="GO:0032259">
    <property type="term" value="P:methylation"/>
    <property type="evidence" value="ECO:0007669"/>
    <property type="project" value="UniProtKB-KW"/>
</dbReference>
<dbReference type="AlphaFoldDB" id="A0A367G3C2"/>
<evidence type="ECO:0000256" key="2">
    <source>
        <dbReference type="ARBA" id="ARBA00022679"/>
    </source>
</evidence>
<protein>
    <submittedName>
        <fullName evidence="5">SAM-dependent methyltransferase</fullName>
    </submittedName>
</protein>
<name>A0A367G3C2_9FIRM</name>
<keyword evidence="3" id="KW-0949">S-adenosyl-L-methionine</keyword>
<dbReference type="RefSeq" id="WP_092069884.1">
    <property type="nucleotide sequence ID" value="NZ_PSQG01000005.1"/>
</dbReference>
<reference evidence="5 6" key="1">
    <citation type="submission" date="2018-02" db="EMBL/GenBank/DDBJ databases">
        <title>Complete genome sequencing of Faecalibacterium prausnitzii strains isolated from the human gut.</title>
        <authorList>
            <person name="Fitzgerald B.C."/>
            <person name="Shkoporov A.N."/>
            <person name="Ross P.R."/>
            <person name="Hill C."/>
        </authorList>
    </citation>
    <scope>NUCLEOTIDE SEQUENCE [LARGE SCALE GENOMIC DNA]</scope>
    <source>
        <strain evidence="5 6">APC942/31-1</strain>
    </source>
</reference>
<dbReference type="InterPro" id="IPR019614">
    <property type="entry name" value="SAM-dep_methyl-trfase"/>
</dbReference>
<dbReference type="Gene3D" id="2.60.40.1180">
    <property type="entry name" value="Golgi alpha-mannosidase II"/>
    <property type="match status" value="1"/>
</dbReference>
<dbReference type="CDD" id="cd02440">
    <property type="entry name" value="AdoMet_MTases"/>
    <property type="match status" value="1"/>
</dbReference>
<dbReference type="EMBL" id="PSQG01000005">
    <property type="protein sequence ID" value="RCH45207.1"/>
    <property type="molecule type" value="Genomic_DNA"/>
</dbReference>
<organism evidence="5 6">
    <name type="scientific">Blautia obeum</name>
    <dbReference type="NCBI Taxonomy" id="40520"/>
    <lineage>
        <taxon>Bacteria</taxon>
        <taxon>Bacillati</taxon>
        <taxon>Bacillota</taxon>
        <taxon>Clostridia</taxon>
        <taxon>Lachnospirales</taxon>
        <taxon>Lachnospiraceae</taxon>
        <taxon>Blautia</taxon>
    </lineage>
</organism>
<comment type="caution">
    <text evidence="5">The sequence shown here is derived from an EMBL/GenBank/DDBJ whole genome shotgun (WGS) entry which is preliminary data.</text>
</comment>
<evidence type="ECO:0000259" key="4">
    <source>
        <dbReference type="Pfam" id="PF10672"/>
    </source>
</evidence>
<dbReference type="PANTHER" id="PTHR43042">
    <property type="entry name" value="SAM-DEPENDENT METHYLTRANSFERASE"/>
    <property type="match status" value="1"/>
</dbReference>
<evidence type="ECO:0000256" key="1">
    <source>
        <dbReference type="ARBA" id="ARBA00022603"/>
    </source>
</evidence>
<dbReference type="PANTHER" id="PTHR43042:SF2">
    <property type="entry name" value="SAM-DEPENDENT METHYLTRANSFERASE"/>
    <property type="match status" value="1"/>
</dbReference>